<accession>A0ABM0LVY4</accession>
<organism evidence="2 3">
    <name type="scientific">Saccoglossus kowalevskii</name>
    <name type="common">Acorn worm</name>
    <dbReference type="NCBI Taxonomy" id="10224"/>
    <lineage>
        <taxon>Eukaryota</taxon>
        <taxon>Metazoa</taxon>
        <taxon>Hemichordata</taxon>
        <taxon>Enteropneusta</taxon>
        <taxon>Harrimaniidae</taxon>
        <taxon>Saccoglossus</taxon>
    </lineage>
</organism>
<feature type="compositionally biased region" description="Polar residues" evidence="1">
    <location>
        <begin position="9"/>
        <end position="19"/>
    </location>
</feature>
<evidence type="ECO:0000256" key="1">
    <source>
        <dbReference type="SAM" id="MobiDB-lite"/>
    </source>
</evidence>
<name>A0ABM0LVY4_SACKO</name>
<dbReference type="PANTHER" id="PTHR47027:SF20">
    <property type="entry name" value="REVERSE TRANSCRIPTASE-LIKE PROTEIN WITH RNA-DIRECTED DNA POLYMERASE DOMAIN"/>
    <property type="match status" value="1"/>
</dbReference>
<evidence type="ECO:0000313" key="2">
    <source>
        <dbReference type="Proteomes" id="UP000694865"/>
    </source>
</evidence>
<reference evidence="3" key="1">
    <citation type="submission" date="2025-08" db="UniProtKB">
        <authorList>
            <consortium name="RefSeq"/>
        </authorList>
    </citation>
    <scope>IDENTIFICATION</scope>
    <source>
        <tissue evidence="3">Testes</tissue>
    </source>
</reference>
<gene>
    <name evidence="3" type="primary">LOC102804642</name>
</gene>
<proteinExistence type="predicted"/>
<dbReference type="Proteomes" id="UP000694865">
    <property type="component" value="Unplaced"/>
</dbReference>
<sequence length="134" mass="15159">MGELFQGAAKSSTTEQKTPPSGEDRRGTAGKVFGKILLNWIRDPLEKKLCENQGGFRSGRGCVDMIFSLRLFMEKCLEYQLPALAVFVDFKAAFYSVHKPSMWHILQDYGVPDKYIRLIQCVYRDCQASVIVDG</sequence>
<evidence type="ECO:0000313" key="3">
    <source>
        <dbReference type="RefSeq" id="XP_006811925.1"/>
    </source>
</evidence>
<dbReference type="RefSeq" id="XP_006811925.1">
    <property type="nucleotide sequence ID" value="XM_006811862.1"/>
</dbReference>
<dbReference type="PANTHER" id="PTHR47027">
    <property type="entry name" value="REVERSE TRANSCRIPTASE DOMAIN-CONTAINING PROTEIN"/>
    <property type="match status" value="1"/>
</dbReference>
<dbReference type="GeneID" id="102804642"/>
<feature type="region of interest" description="Disordered" evidence="1">
    <location>
        <begin position="1"/>
        <end position="30"/>
    </location>
</feature>
<protein>
    <submittedName>
        <fullName evidence="3">Uncharacterized protein LOC102804642</fullName>
    </submittedName>
</protein>
<keyword evidence="2" id="KW-1185">Reference proteome</keyword>